<dbReference type="Pfam" id="PF07969">
    <property type="entry name" value="Amidohydro_3"/>
    <property type="match status" value="1"/>
</dbReference>
<dbReference type="InterPro" id="IPR012696">
    <property type="entry name" value="PhnM"/>
</dbReference>
<dbReference type="Gene3D" id="2.30.40.10">
    <property type="entry name" value="Urease, subunit C, domain 1"/>
    <property type="match status" value="1"/>
</dbReference>
<dbReference type="InterPro" id="IPR051781">
    <property type="entry name" value="Metallo-dep_Hydrolase"/>
</dbReference>
<feature type="domain" description="Amidohydrolase 3" evidence="1">
    <location>
        <begin position="217"/>
        <end position="390"/>
    </location>
</feature>
<comment type="caution">
    <text evidence="2">The sequence shown here is derived from an EMBL/GenBank/DDBJ whole genome shotgun (WGS) entry which is preliminary data.</text>
</comment>
<dbReference type="NCBIfam" id="NF011990">
    <property type="entry name" value="PRK15446.2-6"/>
    <property type="match status" value="1"/>
</dbReference>
<evidence type="ECO:0000313" key="3">
    <source>
        <dbReference type="Proteomes" id="UP000613840"/>
    </source>
</evidence>
<protein>
    <submittedName>
        <fullName evidence="2">Phosphonate metabolism protein PhnM</fullName>
    </submittedName>
</protein>
<gene>
    <name evidence="2" type="ORF">GCM10011575_34290</name>
</gene>
<dbReference type="InterPro" id="IPR011059">
    <property type="entry name" value="Metal-dep_hydrolase_composite"/>
</dbReference>
<organism evidence="2 3">
    <name type="scientific">Microlunatus endophyticus</name>
    <dbReference type="NCBI Taxonomy" id="1716077"/>
    <lineage>
        <taxon>Bacteria</taxon>
        <taxon>Bacillati</taxon>
        <taxon>Actinomycetota</taxon>
        <taxon>Actinomycetes</taxon>
        <taxon>Propionibacteriales</taxon>
        <taxon>Propionibacteriaceae</taxon>
        <taxon>Microlunatus</taxon>
    </lineage>
</organism>
<dbReference type="SUPFAM" id="SSF51556">
    <property type="entry name" value="Metallo-dependent hydrolases"/>
    <property type="match status" value="1"/>
</dbReference>
<dbReference type="PANTHER" id="PTHR43135">
    <property type="entry name" value="ALPHA-D-RIBOSE 1-METHYLPHOSPHONATE 5-TRIPHOSPHATE DIPHOSPHATASE"/>
    <property type="match status" value="1"/>
</dbReference>
<proteinExistence type="predicted"/>
<dbReference type="NCBIfam" id="NF011983">
    <property type="entry name" value="PRK15446.1-4"/>
    <property type="match status" value="1"/>
</dbReference>
<reference evidence="2" key="1">
    <citation type="journal article" date="2014" name="Int. J. Syst. Evol. Microbiol.">
        <title>Complete genome sequence of Corynebacterium casei LMG S-19264T (=DSM 44701T), isolated from a smear-ripened cheese.</title>
        <authorList>
            <consortium name="US DOE Joint Genome Institute (JGI-PGF)"/>
            <person name="Walter F."/>
            <person name="Albersmeier A."/>
            <person name="Kalinowski J."/>
            <person name="Ruckert C."/>
        </authorList>
    </citation>
    <scope>NUCLEOTIDE SEQUENCE</scope>
    <source>
        <strain evidence="2">CGMCC 4.7306</strain>
    </source>
</reference>
<dbReference type="Gene3D" id="3.20.20.140">
    <property type="entry name" value="Metal-dependent hydrolases"/>
    <property type="match status" value="1"/>
</dbReference>
<name>A0A917SFC9_9ACTN</name>
<sequence>MTRESVLSNANIVLDDEVLYGSVKVRDGIIADISAGSDAPAGSEDFEGDYLLPGLVELHTDHLESHFQPRPGTHWDPIPAVLSHDAQLAGAGVTTVFDAVRIGAMGGQDDNADKAQLMIAAVSHAADAGILRADHFVHLRCEVAAPDTVREFDDIGDVAAVRLASLMDHTPGQRQYADVEAFRRYMVGKGRVSEGDVEALMAERRVTAEQYSSPNRRAIAERANSRGIILAAHDDATVEHVDEAHGFGVRISEFPTTELAASRARDVGQLIVMGAPNIVRGGSQSGNVAAATMLAKGLLDILSSDYVPFSPLQAVFRAEADGIVSLPEAVRLVSANPARAVALEDRGRIRPGLRADLVRVHAHRRAPVAQHPAGVPVPVVRGVWRTGRRVA</sequence>
<dbReference type="PIRSF" id="PIRSF038971">
    <property type="entry name" value="PhnM"/>
    <property type="match status" value="1"/>
</dbReference>
<reference evidence="2" key="2">
    <citation type="submission" date="2020-09" db="EMBL/GenBank/DDBJ databases">
        <authorList>
            <person name="Sun Q."/>
            <person name="Zhou Y."/>
        </authorList>
    </citation>
    <scope>NUCLEOTIDE SEQUENCE</scope>
    <source>
        <strain evidence="2">CGMCC 4.7306</strain>
    </source>
</reference>
<evidence type="ECO:0000259" key="1">
    <source>
        <dbReference type="Pfam" id="PF07969"/>
    </source>
</evidence>
<dbReference type="EMBL" id="BMMZ01000009">
    <property type="protein sequence ID" value="GGL73114.1"/>
    <property type="molecule type" value="Genomic_DNA"/>
</dbReference>
<dbReference type="RefSeq" id="WP_188896600.1">
    <property type="nucleotide sequence ID" value="NZ_BMMZ01000009.1"/>
</dbReference>
<dbReference type="SUPFAM" id="SSF51338">
    <property type="entry name" value="Composite domain of metallo-dependent hydrolases"/>
    <property type="match status" value="1"/>
</dbReference>
<dbReference type="Proteomes" id="UP000613840">
    <property type="component" value="Unassembled WGS sequence"/>
</dbReference>
<dbReference type="NCBIfam" id="NF011981">
    <property type="entry name" value="PRK15446.1-2"/>
    <property type="match status" value="1"/>
</dbReference>
<dbReference type="NCBIfam" id="TIGR02318">
    <property type="entry name" value="phosphono_phnM"/>
    <property type="match status" value="1"/>
</dbReference>
<dbReference type="InterPro" id="IPR013108">
    <property type="entry name" value="Amidohydro_3"/>
</dbReference>
<accession>A0A917SFC9</accession>
<dbReference type="PANTHER" id="PTHR43135:SF3">
    <property type="entry name" value="ALPHA-D-RIBOSE 1-METHYLPHOSPHONATE 5-TRIPHOSPHATE DIPHOSPHATASE"/>
    <property type="match status" value="1"/>
</dbReference>
<dbReference type="NCBIfam" id="NF011987">
    <property type="entry name" value="PRK15446.2-3"/>
    <property type="match status" value="1"/>
</dbReference>
<evidence type="ECO:0000313" key="2">
    <source>
        <dbReference type="EMBL" id="GGL73114.1"/>
    </source>
</evidence>
<dbReference type="GO" id="GO:0016810">
    <property type="term" value="F:hydrolase activity, acting on carbon-nitrogen (but not peptide) bonds"/>
    <property type="evidence" value="ECO:0007669"/>
    <property type="project" value="InterPro"/>
</dbReference>
<dbReference type="AlphaFoldDB" id="A0A917SFC9"/>
<keyword evidence="3" id="KW-1185">Reference proteome</keyword>
<dbReference type="NCBIfam" id="NF011984">
    <property type="entry name" value="PRK15446.1-5"/>
    <property type="match status" value="1"/>
</dbReference>
<dbReference type="InterPro" id="IPR032466">
    <property type="entry name" value="Metal_Hydrolase"/>
</dbReference>
<dbReference type="GO" id="GO:0019700">
    <property type="term" value="P:organic phosphonate catabolic process"/>
    <property type="evidence" value="ECO:0007669"/>
    <property type="project" value="InterPro"/>
</dbReference>